<organism evidence="4 5">
    <name type="scientific">Chromobacterium phragmitis</name>
    <dbReference type="NCBI Taxonomy" id="2202141"/>
    <lineage>
        <taxon>Bacteria</taxon>
        <taxon>Pseudomonadati</taxon>
        <taxon>Pseudomonadota</taxon>
        <taxon>Betaproteobacteria</taxon>
        <taxon>Neisseriales</taxon>
        <taxon>Chromobacteriaceae</taxon>
        <taxon>Chromobacterium</taxon>
    </lineage>
</organism>
<comment type="similarity">
    <text evidence="1">Belongs to the myoviridae tail sheath protein family.</text>
</comment>
<evidence type="ECO:0000259" key="3">
    <source>
        <dbReference type="Pfam" id="PF17482"/>
    </source>
</evidence>
<dbReference type="PANTHER" id="PTHR35861">
    <property type="match status" value="1"/>
</dbReference>
<evidence type="ECO:0000313" key="5">
    <source>
        <dbReference type="Proteomes" id="UP000252038"/>
    </source>
</evidence>
<accession>A0A344UIK0</accession>
<sequence length="475" mass="50523">MAANYLHGVETIEVERGPRPVRTVKSAVIGLIGTAPAGAVNSTTLTLSEKDAAAFGPQLPGFTIPQALTAIYDHGVGTVVVINVLDPAMHKSTAKEEGIALDPATDSVRLKNPAVANVVVKSADGNTAYVVGQDYALDAAYGKITRVKTGKIAAGASLSVGYDYADPSKVTAADIIGAVNAAGNRTGIKALQDTYNKFGFFAKLLIAPGFCTQNTVAAEMAAMADKLDAIAYVDAPLGITFDQALSGRGPAGTIGFNTSSDRVRLCYPHVMVADGNGGLRYEPLSSRAAGLRAKVDNDKGFWWSSSNQQLAGVIGVERQLSAMIDDPNCEVNQLNEQGITTVFSSYGSGFRLWGNRTAAWPSVSHMRNFENVRRTGDVINESIRYFSQQFIDMPLNQATIDALVESVNGYGRKLIGDGALLGFKAWFDPARNPQAELSAGHLLISYKYTVAPPLERLTFETEITSEYLLSLKGGN</sequence>
<dbReference type="Proteomes" id="UP000252038">
    <property type="component" value="Chromosome"/>
</dbReference>
<name>A0A344UIK0_9NEIS</name>
<dbReference type="Pfam" id="PF04984">
    <property type="entry name" value="Phage_sheath_1"/>
    <property type="match status" value="1"/>
</dbReference>
<evidence type="ECO:0000313" key="4">
    <source>
        <dbReference type="EMBL" id="AXE35098.1"/>
    </source>
</evidence>
<dbReference type="InterPro" id="IPR020287">
    <property type="entry name" value="Tail_sheath_C"/>
</dbReference>
<protein>
    <submittedName>
        <fullName evidence="4">Phage tail protein</fullName>
    </submittedName>
</protein>
<feature type="domain" description="Tail sheath protein C-terminal" evidence="3">
    <location>
        <begin position="368"/>
        <end position="464"/>
    </location>
</feature>
<evidence type="ECO:0000256" key="1">
    <source>
        <dbReference type="ARBA" id="ARBA00008005"/>
    </source>
</evidence>
<dbReference type="Pfam" id="PF17482">
    <property type="entry name" value="Phage_sheath_1C"/>
    <property type="match status" value="1"/>
</dbReference>
<dbReference type="PANTHER" id="PTHR35861:SF1">
    <property type="entry name" value="PHAGE TAIL SHEATH PROTEIN"/>
    <property type="match status" value="1"/>
</dbReference>
<dbReference type="AlphaFoldDB" id="A0A344UIK0"/>
<dbReference type="RefSeq" id="WP_114073438.1">
    <property type="nucleotide sequence ID" value="NZ_CP029554.1"/>
</dbReference>
<proteinExistence type="inferred from homology"/>
<dbReference type="InterPro" id="IPR052042">
    <property type="entry name" value="Tail_sheath_structural"/>
</dbReference>
<dbReference type="KEGG" id="chrb:DK843_12820"/>
<gene>
    <name evidence="4" type="ORF">DK843_12820</name>
</gene>
<reference evidence="4 5" key="1">
    <citation type="submission" date="2018-05" db="EMBL/GenBank/DDBJ databases">
        <title>Genome sequencing, assembly and analysis of the novel insecticidal bacterium, Chromobacterium phragmitis.</title>
        <authorList>
            <person name="Sparks M.E."/>
            <person name="Blackburn M.B."/>
            <person name="Gundersen-Rindal D.E."/>
        </authorList>
    </citation>
    <scope>NUCLEOTIDE SEQUENCE [LARGE SCALE GENOMIC DNA]</scope>
    <source>
        <strain evidence="4">IIBBL 274-1</strain>
    </source>
</reference>
<dbReference type="InterPro" id="IPR035089">
    <property type="entry name" value="Phage_sheath_subtilisin"/>
</dbReference>
<feature type="domain" description="Tail sheath protein subtilisin-like" evidence="2">
    <location>
        <begin position="183"/>
        <end position="358"/>
    </location>
</feature>
<dbReference type="EMBL" id="CP029554">
    <property type="protein sequence ID" value="AXE35098.1"/>
    <property type="molecule type" value="Genomic_DNA"/>
</dbReference>
<dbReference type="Gene3D" id="3.40.50.11780">
    <property type="match status" value="1"/>
</dbReference>
<evidence type="ECO:0000259" key="2">
    <source>
        <dbReference type="Pfam" id="PF04984"/>
    </source>
</evidence>